<dbReference type="Proteomes" id="UP000008207">
    <property type="component" value="Chromosome"/>
</dbReference>
<protein>
    <submittedName>
        <fullName evidence="1">Uncharacterized protein</fullName>
    </submittedName>
</protein>
<name>B8IHW6_METNO</name>
<dbReference type="EMBL" id="CP001349">
    <property type="protein sequence ID" value="ACL56004.1"/>
    <property type="molecule type" value="Genomic_DNA"/>
</dbReference>
<dbReference type="KEGG" id="mno:Mnod_0992"/>
<dbReference type="HOGENOM" id="CLU_3009125_0_0_5"/>
<sequence>MGAEPATKLSEPVIVIFRGYLLPDPNTVGHGPFRLQLANLKRKGAPDWQRRERYDQ</sequence>
<accession>B8IHW6</accession>
<reference evidence="1 2" key="1">
    <citation type="submission" date="2009-01" db="EMBL/GenBank/DDBJ databases">
        <title>Complete sequence of chromosome of Methylobacterium nodulans ORS 2060.</title>
        <authorList>
            <consortium name="US DOE Joint Genome Institute"/>
            <person name="Lucas S."/>
            <person name="Copeland A."/>
            <person name="Lapidus A."/>
            <person name="Glavina del Rio T."/>
            <person name="Dalin E."/>
            <person name="Tice H."/>
            <person name="Bruce D."/>
            <person name="Goodwin L."/>
            <person name="Pitluck S."/>
            <person name="Sims D."/>
            <person name="Brettin T."/>
            <person name="Detter J.C."/>
            <person name="Han C."/>
            <person name="Larimer F."/>
            <person name="Land M."/>
            <person name="Hauser L."/>
            <person name="Kyrpides N."/>
            <person name="Ivanova N."/>
            <person name="Marx C.J."/>
            <person name="Richardson P."/>
        </authorList>
    </citation>
    <scope>NUCLEOTIDE SEQUENCE [LARGE SCALE GENOMIC DNA]</scope>
    <source>
        <strain evidence="2">LMG 21967 / CNCM I-2342 / ORS 2060</strain>
    </source>
</reference>
<dbReference type="AlphaFoldDB" id="B8IHW6"/>
<evidence type="ECO:0000313" key="2">
    <source>
        <dbReference type="Proteomes" id="UP000008207"/>
    </source>
</evidence>
<dbReference type="OrthoDB" id="7990212at2"/>
<evidence type="ECO:0000313" key="1">
    <source>
        <dbReference type="EMBL" id="ACL56004.1"/>
    </source>
</evidence>
<proteinExistence type="predicted"/>
<gene>
    <name evidence="1" type="ordered locus">Mnod_0992</name>
</gene>
<organism evidence="1 2">
    <name type="scientific">Methylobacterium nodulans (strain LMG 21967 / CNCM I-2342 / ORS 2060)</name>
    <dbReference type="NCBI Taxonomy" id="460265"/>
    <lineage>
        <taxon>Bacteria</taxon>
        <taxon>Pseudomonadati</taxon>
        <taxon>Pseudomonadota</taxon>
        <taxon>Alphaproteobacteria</taxon>
        <taxon>Hyphomicrobiales</taxon>
        <taxon>Methylobacteriaceae</taxon>
        <taxon>Methylobacterium</taxon>
    </lineage>
</organism>
<keyword evidence="2" id="KW-1185">Reference proteome</keyword>